<gene>
    <name evidence="6" type="ORF">B7R54_12375</name>
</gene>
<dbReference type="Gene3D" id="2.30.110.10">
    <property type="entry name" value="Electron Transport, Fmn-binding Protein, Chain A"/>
    <property type="match status" value="1"/>
</dbReference>
<evidence type="ECO:0000256" key="1">
    <source>
        <dbReference type="ARBA" id="ARBA00001917"/>
    </source>
</evidence>
<feature type="domain" description="Flavin reductase like" evidence="5">
    <location>
        <begin position="24"/>
        <end position="179"/>
    </location>
</feature>
<dbReference type="PANTHER" id="PTHR33798:SF5">
    <property type="entry name" value="FLAVIN REDUCTASE LIKE DOMAIN-CONTAINING PROTEIN"/>
    <property type="match status" value="1"/>
</dbReference>
<keyword evidence="7" id="KW-1185">Reference proteome</keyword>
<dbReference type="InterPro" id="IPR012349">
    <property type="entry name" value="Split_barrel_FMN-bd"/>
</dbReference>
<dbReference type="PANTHER" id="PTHR33798">
    <property type="entry name" value="FLAVOPROTEIN OXYGENASE"/>
    <property type="match status" value="1"/>
</dbReference>
<comment type="caution">
    <text evidence="6">The sequence shown here is derived from an EMBL/GenBank/DDBJ whole genome shotgun (WGS) entry which is preliminary data.</text>
</comment>
<dbReference type="GO" id="GO:0010181">
    <property type="term" value="F:FMN binding"/>
    <property type="evidence" value="ECO:0007669"/>
    <property type="project" value="InterPro"/>
</dbReference>
<dbReference type="EMBL" id="NBWZ01000001">
    <property type="protein sequence ID" value="RFA09910.1"/>
    <property type="molecule type" value="Genomic_DNA"/>
</dbReference>
<dbReference type="Proteomes" id="UP000256486">
    <property type="component" value="Unassembled WGS sequence"/>
</dbReference>
<dbReference type="Pfam" id="PF01613">
    <property type="entry name" value="Flavin_Reduct"/>
    <property type="match status" value="1"/>
</dbReference>
<dbReference type="GO" id="GO:0016646">
    <property type="term" value="F:oxidoreductase activity, acting on the CH-NH group of donors, NAD or NADP as acceptor"/>
    <property type="evidence" value="ECO:0007669"/>
    <property type="project" value="UniProtKB-ARBA"/>
</dbReference>
<evidence type="ECO:0000256" key="3">
    <source>
        <dbReference type="ARBA" id="ARBA00022643"/>
    </source>
</evidence>
<evidence type="ECO:0000256" key="4">
    <source>
        <dbReference type="ARBA" id="ARBA00038054"/>
    </source>
</evidence>
<name>A0A3E0VKG6_9MICO</name>
<keyword evidence="3" id="KW-0288">FMN</keyword>
<protein>
    <recommendedName>
        <fullName evidence="5">Flavin reductase like domain-containing protein</fullName>
    </recommendedName>
</protein>
<accession>A0A3E0VKG6</accession>
<dbReference type="InterPro" id="IPR002563">
    <property type="entry name" value="Flavin_Rdtase-like_dom"/>
</dbReference>
<comment type="cofactor">
    <cofactor evidence="1">
        <name>FMN</name>
        <dbReference type="ChEBI" id="CHEBI:58210"/>
    </cofactor>
</comment>
<keyword evidence="2" id="KW-0285">Flavoprotein</keyword>
<dbReference type="SMART" id="SM00903">
    <property type="entry name" value="Flavin_Reduct"/>
    <property type="match status" value="1"/>
</dbReference>
<evidence type="ECO:0000313" key="6">
    <source>
        <dbReference type="EMBL" id="RFA09910.1"/>
    </source>
</evidence>
<sequence>MKELDLYLADDTGSNFDFIWMIKNSVVPRPIAWVQTQNAAGRGNLAPYSYFNLVSMDPPTLMISFVGQKDSYDNIKETGEFVVNMVSEGLAEVETASAAILPAEVDEIALLGLATIPSTRVAPPRLAVAKVALECVFLSEIEVYDTRVIIGQVLGIHADDDILDESGRVDVLKYRPVGRLGGSLYTTVTNQYRHVVPGATPEWIGAQPGGEAALVALGASEPQKENH</sequence>
<proteinExistence type="inferred from homology"/>
<dbReference type="AlphaFoldDB" id="A0A3E0VKG6"/>
<evidence type="ECO:0000259" key="5">
    <source>
        <dbReference type="SMART" id="SM00903"/>
    </source>
</evidence>
<dbReference type="SUPFAM" id="SSF50475">
    <property type="entry name" value="FMN-binding split barrel"/>
    <property type="match status" value="1"/>
</dbReference>
<evidence type="ECO:0000313" key="7">
    <source>
        <dbReference type="Proteomes" id="UP000256486"/>
    </source>
</evidence>
<evidence type="ECO:0000256" key="2">
    <source>
        <dbReference type="ARBA" id="ARBA00022630"/>
    </source>
</evidence>
<organism evidence="6 7">
    <name type="scientific">Subtercola boreus</name>
    <dbReference type="NCBI Taxonomy" id="120213"/>
    <lineage>
        <taxon>Bacteria</taxon>
        <taxon>Bacillati</taxon>
        <taxon>Actinomycetota</taxon>
        <taxon>Actinomycetes</taxon>
        <taxon>Micrococcales</taxon>
        <taxon>Microbacteriaceae</taxon>
        <taxon>Subtercola</taxon>
    </lineage>
</organism>
<comment type="similarity">
    <text evidence="4">Belongs to the flavoredoxin family.</text>
</comment>
<reference evidence="6 7" key="1">
    <citation type="submission" date="2017-04" db="EMBL/GenBank/DDBJ databases">
        <title>Comparative genome analysis of Subtercola boreus.</title>
        <authorList>
            <person name="Cho Y.-J."/>
            <person name="Cho A."/>
            <person name="Kim O.-S."/>
            <person name="Lee J.-I."/>
        </authorList>
    </citation>
    <scope>NUCLEOTIDE SEQUENCE [LARGE SCALE GENOMIC DNA]</scope>
    <source>
        <strain evidence="6 7">K300</strain>
    </source>
</reference>